<organism evidence="4 5">
    <name type="scientific">Allacma fusca</name>
    <dbReference type="NCBI Taxonomy" id="39272"/>
    <lineage>
        <taxon>Eukaryota</taxon>
        <taxon>Metazoa</taxon>
        <taxon>Ecdysozoa</taxon>
        <taxon>Arthropoda</taxon>
        <taxon>Hexapoda</taxon>
        <taxon>Collembola</taxon>
        <taxon>Symphypleona</taxon>
        <taxon>Sminthuridae</taxon>
        <taxon>Allacma</taxon>
    </lineage>
</organism>
<keyword evidence="3" id="KW-0732">Signal</keyword>
<feature type="chain" id="PRO_5035304173" evidence="3">
    <location>
        <begin position="27"/>
        <end position="187"/>
    </location>
</feature>
<accession>A0A8J2JRJ9</accession>
<evidence type="ECO:0000256" key="3">
    <source>
        <dbReference type="SAM" id="SignalP"/>
    </source>
</evidence>
<evidence type="ECO:0000313" key="5">
    <source>
        <dbReference type="Proteomes" id="UP000708208"/>
    </source>
</evidence>
<keyword evidence="2" id="KW-0472">Membrane</keyword>
<name>A0A8J2JRJ9_9HEXA</name>
<dbReference type="EMBL" id="CAJVCH010109331">
    <property type="protein sequence ID" value="CAG7724393.1"/>
    <property type="molecule type" value="Genomic_DNA"/>
</dbReference>
<sequence>MGLKISGSPLVLIVFLLSLDTFVCSAGYTCNYNTAENPHCKWDDNLNFRLIVWISLATPLIITAVCLISCVCCVSCPLYQRMNRKKQGGVVSTAPQQQQYLMSPNGQPTYPQQGFENYPVSNPAYPQAPPPYPFPQQGASNYPVSYQVQHEVPQDNWNNGAVPPTSAPGWVPPKPTNESHIQHISLN</sequence>
<reference evidence="4" key="1">
    <citation type="submission" date="2021-06" db="EMBL/GenBank/DDBJ databases">
        <authorList>
            <person name="Hodson N. C."/>
            <person name="Mongue J. A."/>
            <person name="Jaron S. K."/>
        </authorList>
    </citation>
    <scope>NUCLEOTIDE SEQUENCE</scope>
</reference>
<dbReference type="Proteomes" id="UP000708208">
    <property type="component" value="Unassembled WGS sequence"/>
</dbReference>
<keyword evidence="2" id="KW-0812">Transmembrane</keyword>
<feature type="region of interest" description="Disordered" evidence="1">
    <location>
        <begin position="112"/>
        <end position="132"/>
    </location>
</feature>
<gene>
    <name evidence="4" type="ORF">AFUS01_LOCUS13422</name>
</gene>
<proteinExistence type="predicted"/>
<evidence type="ECO:0000313" key="4">
    <source>
        <dbReference type="EMBL" id="CAG7724393.1"/>
    </source>
</evidence>
<feature type="region of interest" description="Disordered" evidence="1">
    <location>
        <begin position="154"/>
        <end position="187"/>
    </location>
</feature>
<comment type="caution">
    <text evidence="4">The sequence shown here is derived from an EMBL/GenBank/DDBJ whole genome shotgun (WGS) entry which is preliminary data.</text>
</comment>
<evidence type="ECO:0000256" key="1">
    <source>
        <dbReference type="SAM" id="MobiDB-lite"/>
    </source>
</evidence>
<protein>
    <submittedName>
        <fullName evidence="4">Uncharacterized protein</fullName>
    </submittedName>
</protein>
<feature type="signal peptide" evidence="3">
    <location>
        <begin position="1"/>
        <end position="26"/>
    </location>
</feature>
<evidence type="ECO:0000256" key="2">
    <source>
        <dbReference type="SAM" id="Phobius"/>
    </source>
</evidence>
<feature type="compositionally biased region" description="Polar residues" evidence="1">
    <location>
        <begin position="176"/>
        <end position="187"/>
    </location>
</feature>
<keyword evidence="2" id="KW-1133">Transmembrane helix</keyword>
<feature type="transmembrane region" description="Helical" evidence="2">
    <location>
        <begin position="50"/>
        <end position="79"/>
    </location>
</feature>
<dbReference type="AlphaFoldDB" id="A0A8J2JRJ9"/>
<keyword evidence="5" id="KW-1185">Reference proteome</keyword>